<sequence length="138" mass="15359">MTSARNILSLIPQRPPFVMVDELLYCDKFITKTTFKIVDDNVLVVNGEFTEAGLMENIAQTAAARAGYLAQIENKPVAVGYIGAVKNFEIFDLPKVKDELLTEVKIENQVFDVTIILGIVKCNDMILAQCEMNIFIGN</sequence>
<dbReference type="Proteomes" id="UP000317010">
    <property type="component" value="Unassembled WGS sequence"/>
</dbReference>
<reference evidence="1 2" key="1">
    <citation type="submission" date="2019-07" db="EMBL/GenBank/DDBJ databases">
        <title>Genomic Encyclopedia of Archaeal and Bacterial Type Strains, Phase II (KMG-II): from individual species to whole genera.</title>
        <authorList>
            <person name="Goeker M."/>
        </authorList>
    </citation>
    <scope>NUCLEOTIDE SEQUENCE [LARGE SCALE GENOMIC DNA]</scope>
    <source>
        <strain evidence="1 2">ATCC BAA-1854</strain>
    </source>
</reference>
<accession>A0A562TU85</accession>
<comment type="caution">
    <text evidence="1">The sequence shown here is derived from an EMBL/GenBank/DDBJ whole genome shotgun (WGS) entry which is preliminary data.</text>
</comment>
<evidence type="ECO:0000313" key="2">
    <source>
        <dbReference type="Proteomes" id="UP000317010"/>
    </source>
</evidence>
<dbReference type="Gene3D" id="3.10.129.10">
    <property type="entry name" value="Hotdog Thioesterase"/>
    <property type="match status" value="1"/>
</dbReference>
<name>A0A562TU85_9SPHI</name>
<keyword evidence="2" id="KW-1185">Reference proteome</keyword>
<dbReference type="OrthoDB" id="2922403at2"/>
<dbReference type="EMBL" id="VLLI01000013">
    <property type="protein sequence ID" value="TWI96360.1"/>
    <property type="molecule type" value="Genomic_DNA"/>
</dbReference>
<dbReference type="InterPro" id="IPR016776">
    <property type="entry name" value="ApeP-like_dehydratase"/>
</dbReference>
<proteinExistence type="predicted"/>
<protein>
    <recommendedName>
        <fullName evidence="3">3-hydroxymyristoyl/3-hydroxydecanoyl-(Acyl carrier protein) dehydratase</fullName>
    </recommendedName>
</protein>
<gene>
    <name evidence="1" type="ORF">JN11_04094</name>
</gene>
<evidence type="ECO:0008006" key="3">
    <source>
        <dbReference type="Google" id="ProtNLM"/>
    </source>
</evidence>
<dbReference type="SUPFAM" id="SSF54637">
    <property type="entry name" value="Thioesterase/thiol ester dehydrase-isomerase"/>
    <property type="match status" value="1"/>
</dbReference>
<evidence type="ECO:0000313" key="1">
    <source>
        <dbReference type="EMBL" id="TWI96360.1"/>
    </source>
</evidence>
<dbReference type="AlphaFoldDB" id="A0A562TU85"/>
<dbReference type="Pfam" id="PF22817">
    <property type="entry name" value="ApeP-like"/>
    <property type="match status" value="1"/>
</dbReference>
<organism evidence="1 2">
    <name type="scientific">Mucilaginibacter frigoritolerans</name>
    <dbReference type="NCBI Taxonomy" id="652788"/>
    <lineage>
        <taxon>Bacteria</taxon>
        <taxon>Pseudomonadati</taxon>
        <taxon>Bacteroidota</taxon>
        <taxon>Sphingobacteriia</taxon>
        <taxon>Sphingobacteriales</taxon>
        <taxon>Sphingobacteriaceae</taxon>
        <taxon>Mucilaginibacter</taxon>
    </lineage>
</organism>
<dbReference type="InterPro" id="IPR029069">
    <property type="entry name" value="HotDog_dom_sf"/>
</dbReference>